<accession>A0ABN7WVW7</accession>
<keyword evidence="2" id="KW-1185">Reference proteome</keyword>
<evidence type="ECO:0000313" key="2">
    <source>
        <dbReference type="Proteomes" id="UP000789901"/>
    </source>
</evidence>
<comment type="caution">
    <text evidence="1">The sequence shown here is derived from an EMBL/GenBank/DDBJ whole genome shotgun (WGS) entry which is preliminary data.</text>
</comment>
<organism evidence="1 2">
    <name type="scientific">Gigaspora margarita</name>
    <dbReference type="NCBI Taxonomy" id="4874"/>
    <lineage>
        <taxon>Eukaryota</taxon>
        <taxon>Fungi</taxon>
        <taxon>Fungi incertae sedis</taxon>
        <taxon>Mucoromycota</taxon>
        <taxon>Glomeromycotina</taxon>
        <taxon>Glomeromycetes</taxon>
        <taxon>Diversisporales</taxon>
        <taxon>Gigasporaceae</taxon>
        <taxon>Gigaspora</taxon>
    </lineage>
</organism>
<protein>
    <submittedName>
        <fullName evidence="1">1434_t:CDS:1</fullName>
    </submittedName>
</protein>
<gene>
    <name evidence="1" type="ORF">GMARGA_LOCUS35297</name>
</gene>
<dbReference type="Proteomes" id="UP000789901">
    <property type="component" value="Unassembled WGS sequence"/>
</dbReference>
<evidence type="ECO:0000313" key="1">
    <source>
        <dbReference type="EMBL" id="CAG8841196.1"/>
    </source>
</evidence>
<reference evidence="1 2" key="1">
    <citation type="submission" date="2021-06" db="EMBL/GenBank/DDBJ databases">
        <authorList>
            <person name="Kallberg Y."/>
            <person name="Tangrot J."/>
            <person name="Rosling A."/>
        </authorList>
    </citation>
    <scope>NUCLEOTIDE SEQUENCE [LARGE SCALE GENOMIC DNA]</scope>
    <source>
        <strain evidence="1 2">120-4 pot B 10/14</strain>
    </source>
</reference>
<feature type="non-terminal residue" evidence="1">
    <location>
        <position position="1"/>
    </location>
</feature>
<dbReference type="EMBL" id="CAJVQB010065111">
    <property type="protein sequence ID" value="CAG8841196.1"/>
    <property type="molecule type" value="Genomic_DNA"/>
</dbReference>
<name>A0ABN7WVW7_GIGMA</name>
<proteinExistence type="predicted"/>
<sequence>LDEERNFSFKNRGYFNENVGKSVAIRDTLKFKPDNELTQVTFSINV</sequence>